<feature type="signal peptide" evidence="1">
    <location>
        <begin position="1"/>
        <end position="16"/>
    </location>
</feature>
<dbReference type="InterPro" id="IPR010496">
    <property type="entry name" value="AL/BT2_dom"/>
</dbReference>
<dbReference type="Proteomes" id="UP000593892">
    <property type="component" value="Chromosome"/>
</dbReference>
<protein>
    <submittedName>
        <fullName evidence="3">DUF1080 domain-containing protein</fullName>
    </submittedName>
</protein>
<dbReference type="Pfam" id="PF06439">
    <property type="entry name" value="3keto-disac_hyd"/>
    <property type="match status" value="1"/>
</dbReference>
<evidence type="ECO:0000313" key="4">
    <source>
        <dbReference type="Proteomes" id="UP000593892"/>
    </source>
</evidence>
<evidence type="ECO:0000256" key="1">
    <source>
        <dbReference type="SAM" id="SignalP"/>
    </source>
</evidence>
<feature type="chain" id="PRO_5032279467" evidence="1">
    <location>
        <begin position="17"/>
        <end position="261"/>
    </location>
</feature>
<dbReference type="AlphaFoldDB" id="A0A7S7SNH6"/>
<sequence length="261" mass="28955">MRTALLLVLLAGLATAADAVKPTKKIKLFNGKDLTNFYTFLKDSHREDPKKVFTVANGMIHISGAEWGAITTEKEYRDYHLVMEWKWGQENLAPRVGKARDSGILLHGTGVDGAAGSGWLESIEYQMIEGGTGDMLMVKGAAKPKMTVEAITKEDKQLYWQQGAPRVTRDSGRVNWYGRDIKWTDTFGYRGPVDVEKPVGQWNRSEVIAEGGHLVYYLNGVKVNEGFDGDHTQGKLQVQSEAAEVFVRKIELLPVKGGGKK</sequence>
<reference evidence="3 4" key="1">
    <citation type="submission" date="2020-10" db="EMBL/GenBank/DDBJ databases">
        <title>Complete genome sequence of Paludibaculum fermentans P105T, a facultatively anaerobic acidobacterium capable of dissimilatory Fe(III) reduction.</title>
        <authorList>
            <person name="Dedysh S.N."/>
            <person name="Beletsky A.V."/>
            <person name="Kulichevskaya I.S."/>
            <person name="Mardanov A.V."/>
            <person name="Ravin N.V."/>
        </authorList>
    </citation>
    <scope>NUCLEOTIDE SEQUENCE [LARGE SCALE GENOMIC DNA]</scope>
    <source>
        <strain evidence="3 4">P105</strain>
    </source>
</reference>
<dbReference type="KEGG" id="pfer:IRI77_16475"/>
<dbReference type="EMBL" id="CP063849">
    <property type="protein sequence ID" value="QOY91479.1"/>
    <property type="molecule type" value="Genomic_DNA"/>
</dbReference>
<proteinExistence type="predicted"/>
<dbReference type="Gene3D" id="2.60.120.560">
    <property type="entry name" value="Exo-inulinase, domain 1"/>
    <property type="match status" value="1"/>
</dbReference>
<evidence type="ECO:0000313" key="3">
    <source>
        <dbReference type="EMBL" id="QOY91479.1"/>
    </source>
</evidence>
<evidence type="ECO:0000259" key="2">
    <source>
        <dbReference type="Pfam" id="PF06439"/>
    </source>
</evidence>
<keyword evidence="4" id="KW-1185">Reference proteome</keyword>
<name>A0A7S7SNH6_PALFE</name>
<keyword evidence="1" id="KW-0732">Signal</keyword>
<organism evidence="3 4">
    <name type="scientific">Paludibaculum fermentans</name>
    <dbReference type="NCBI Taxonomy" id="1473598"/>
    <lineage>
        <taxon>Bacteria</taxon>
        <taxon>Pseudomonadati</taxon>
        <taxon>Acidobacteriota</taxon>
        <taxon>Terriglobia</taxon>
        <taxon>Bryobacterales</taxon>
        <taxon>Bryobacteraceae</taxon>
        <taxon>Paludibaculum</taxon>
    </lineage>
</organism>
<gene>
    <name evidence="3" type="ORF">IRI77_16475</name>
</gene>
<dbReference type="RefSeq" id="WP_194453133.1">
    <property type="nucleotide sequence ID" value="NZ_CP063849.1"/>
</dbReference>
<dbReference type="GO" id="GO:0016787">
    <property type="term" value="F:hydrolase activity"/>
    <property type="evidence" value="ECO:0007669"/>
    <property type="project" value="InterPro"/>
</dbReference>
<feature type="domain" description="3-keto-alpha-glucoside-1,2-lyase/3-keto-2-hydroxy-glucal hydratase" evidence="2">
    <location>
        <begin position="26"/>
        <end position="252"/>
    </location>
</feature>
<accession>A0A7S7SNH6</accession>